<dbReference type="PROSITE" id="PS50995">
    <property type="entry name" value="HTH_MARR_2"/>
    <property type="match status" value="1"/>
</dbReference>
<dbReference type="Gene3D" id="1.10.10.10">
    <property type="entry name" value="Winged helix-like DNA-binding domain superfamily/Winged helix DNA-binding domain"/>
    <property type="match status" value="1"/>
</dbReference>
<dbReference type="InterPro" id="IPR000835">
    <property type="entry name" value="HTH_MarR-typ"/>
</dbReference>
<keyword evidence="2" id="KW-0238">DNA-binding</keyword>
<keyword evidence="6" id="KW-1185">Reference proteome</keyword>
<keyword evidence="1" id="KW-0805">Transcription regulation</keyword>
<dbReference type="PANTHER" id="PTHR42756">
    <property type="entry name" value="TRANSCRIPTIONAL REGULATOR, MARR"/>
    <property type="match status" value="1"/>
</dbReference>
<evidence type="ECO:0000259" key="4">
    <source>
        <dbReference type="PROSITE" id="PS50995"/>
    </source>
</evidence>
<accession>A0ABR7F2V3</accession>
<evidence type="ECO:0000313" key="6">
    <source>
        <dbReference type="Proteomes" id="UP000597877"/>
    </source>
</evidence>
<sequence length="146" mass="16616">MNKITDKRKDCFYMIKQLHDNIEKNANNLLKKYDLTMMQLGALMRLNKDGGGECTLKEFEKLLHLAQSTTAGIVKRLEQKKFVECFGDSLDKRIKKVRITAEGIKLCSIAAVDMEHAAKKYTKGISKEELNTFVNVIIKLCENADS</sequence>
<feature type="domain" description="HTH marR-type" evidence="4">
    <location>
        <begin position="8"/>
        <end position="142"/>
    </location>
</feature>
<keyword evidence="3" id="KW-0804">Transcription</keyword>
<gene>
    <name evidence="5" type="ORF">H8S00_08015</name>
</gene>
<dbReference type="InterPro" id="IPR036388">
    <property type="entry name" value="WH-like_DNA-bd_sf"/>
</dbReference>
<dbReference type="RefSeq" id="WP_186840377.1">
    <property type="nucleotide sequence ID" value="NZ_JACOOZ010000005.1"/>
</dbReference>
<dbReference type="PANTHER" id="PTHR42756:SF1">
    <property type="entry name" value="TRANSCRIPTIONAL REPRESSOR OF EMRAB OPERON"/>
    <property type="match status" value="1"/>
</dbReference>
<comment type="caution">
    <text evidence="5">The sequence shown here is derived from an EMBL/GenBank/DDBJ whole genome shotgun (WGS) entry which is preliminary data.</text>
</comment>
<name>A0ABR7F2V3_9FIRM</name>
<reference evidence="5 6" key="1">
    <citation type="submission" date="2020-08" db="EMBL/GenBank/DDBJ databases">
        <title>Genome public.</title>
        <authorList>
            <person name="Liu C."/>
            <person name="Sun Q."/>
        </authorList>
    </citation>
    <scope>NUCLEOTIDE SEQUENCE [LARGE SCALE GENOMIC DNA]</scope>
    <source>
        <strain evidence="5 6">BX4</strain>
    </source>
</reference>
<evidence type="ECO:0000256" key="2">
    <source>
        <dbReference type="ARBA" id="ARBA00023125"/>
    </source>
</evidence>
<dbReference type="Pfam" id="PF12802">
    <property type="entry name" value="MarR_2"/>
    <property type="match status" value="1"/>
</dbReference>
<dbReference type="SUPFAM" id="SSF46785">
    <property type="entry name" value="Winged helix' DNA-binding domain"/>
    <property type="match status" value="1"/>
</dbReference>
<dbReference type="PRINTS" id="PR00598">
    <property type="entry name" value="HTHMARR"/>
</dbReference>
<evidence type="ECO:0000313" key="5">
    <source>
        <dbReference type="EMBL" id="MBC5667922.1"/>
    </source>
</evidence>
<proteinExistence type="predicted"/>
<organism evidence="5 6">
    <name type="scientific">Eubacterium segne</name>
    <dbReference type="NCBI Taxonomy" id="2763045"/>
    <lineage>
        <taxon>Bacteria</taxon>
        <taxon>Bacillati</taxon>
        <taxon>Bacillota</taxon>
        <taxon>Clostridia</taxon>
        <taxon>Eubacteriales</taxon>
        <taxon>Eubacteriaceae</taxon>
        <taxon>Eubacterium</taxon>
    </lineage>
</organism>
<dbReference type="Proteomes" id="UP000597877">
    <property type="component" value="Unassembled WGS sequence"/>
</dbReference>
<evidence type="ECO:0000256" key="3">
    <source>
        <dbReference type="ARBA" id="ARBA00023163"/>
    </source>
</evidence>
<dbReference type="InterPro" id="IPR036390">
    <property type="entry name" value="WH_DNA-bd_sf"/>
</dbReference>
<dbReference type="EMBL" id="JACOOZ010000005">
    <property type="protein sequence ID" value="MBC5667922.1"/>
    <property type="molecule type" value="Genomic_DNA"/>
</dbReference>
<dbReference type="SMART" id="SM00347">
    <property type="entry name" value="HTH_MARR"/>
    <property type="match status" value="1"/>
</dbReference>
<evidence type="ECO:0000256" key="1">
    <source>
        <dbReference type="ARBA" id="ARBA00023015"/>
    </source>
</evidence>
<protein>
    <submittedName>
        <fullName evidence="5">MarR family transcriptional regulator</fullName>
    </submittedName>
</protein>